<comment type="caution">
    <text evidence="7">The sequence shown here is derived from an EMBL/GenBank/DDBJ whole genome shotgun (WGS) entry which is preliminary data.</text>
</comment>
<keyword evidence="8" id="KW-1185">Reference proteome</keyword>
<keyword evidence="5 6" id="KW-0472">Membrane</keyword>
<dbReference type="Gene3D" id="1.20.1250.20">
    <property type="entry name" value="MFS general substrate transporter like domains"/>
    <property type="match status" value="1"/>
</dbReference>
<dbReference type="Proteomes" id="UP001597231">
    <property type="component" value="Unassembled WGS sequence"/>
</dbReference>
<dbReference type="EMBL" id="JBHTLT010000020">
    <property type="protein sequence ID" value="MFD1204310.1"/>
    <property type="molecule type" value="Genomic_DNA"/>
</dbReference>
<feature type="transmembrane region" description="Helical" evidence="6">
    <location>
        <begin position="167"/>
        <end position="185"/>
    </location>
</feature>
<proteinExistence type="predicted"/>
<accession>A0ABW3TV86</accession>
<keyword evidence="3 6" id="KW-0812">Transmembrane</keyword>
<dbReference type="Pfam" id="PF07690">
    <property type="entry name" value="MFS_1"/>
    <property type="match status" value="1"/>
</dbReference>
<dbReference type="RefSeq" id="WP_381479852.1">
    <property type="nucleotide sequence ID" value="NZ_JBHTLT010000020.1"/>
</dbReference>
<keyword evidence="2" id="KW-1003">Cell membrane</keyword>
<keyword evidence="4 6" id="KW-1133">Transmembrane helix</keyword>
<evidence type="ECO:0000313" key="8">
    <source>
        <dbReference type="Proteomes" id="UP001597231"/>
    </source>
</evidence>
<dbReference type="InterPro" id="IPR036259">
    <property type="entry name" value="MFS_trans_sf"/>
</dbReference>
<comment type="subcellular location">
    <subcellularLocation>
        <location evidence="1">Cell membrane</location>
        <topology evidence="1">Multi-pass membrane protein</topology>
    </subcellularLocation>
</comment>
<feature type="transmembrane region" description="Helical" evidence="6">
    <location>
        <begin position="218"/>
        <end position="239"/>
    </location>
</feature>
<evidence type="ECO:0000256" key="6">
    <source>
        <dbReference type="SAM" id="Phobius"/>
    </source>
</evidence>
<feature type="transmembrane region" description="Helical" evidence="6">
    <location>
        <begin position="251"/>
        <end position="269"/>
    </location>
</feature>
<feature type="transmembrane region" description="Helical" evidence="6">
    <location>
        <begin position="41"/>
        <end position="64"/>
    </location>
</feature>
<organism evidence="7 8">
    <name type="scientific">Sporosarcina contaminans</name>
    <dbReference type="NCBI Taxonomy" id="633403"/>
    <lineage>
        <taxon>Bacteria</taxon>
        <taxon>Bacillati</taxon>
        <taxon>Bacillota</taxon>
        <taxon>Bacilli</taxon>
        <taxon>Bacillales</taxon>
        <taxon>Caryophanaceae</taxon>
        <taxon>Sporosarcina</taxon>
    </lineage>
</organism>
<feature type="transmembrane region" description="Helical" evidence="6">
    <location>
        <begin position="7"/>
        <end position="35"/>
    </location>
</feature>
<sequence length="396" mass="43488">MKFNKNYFLLVTGQSIANIGDVLYMLSVISTIFALTGSAAASSFVPFTITTSMFLSSLLTPLIIGKVNLKWILASSQIGKTVLLTFLCLSLHAITVSNYYLLFIMIGMIAFLDGCANPIKQTLIPHYVKDEHLLKANGISESVTQTIQTIMWFAGSLLLVALGPVQLTWAVVGLFMISSMLLCLLQNVTHQKNEETGKLEQIKEGWIKLFQTPVLRKIAWIESVETIAGTVWIAAILYVFVSDALNVDEKWWGFINGAFFFGLIIGSVYCIKYAAFIQKRVGTSIFIGSLACCVVTLLFSFNRFPIIALILSLCIGFFGQLKSIPLETIIQKSVPKEQLAAVYTSLGTLGTGLFGISSVMMGILSDIIGVQMVFMLSGVMLLIGTVVLFRSRKLFT</sequence>
<evidence type="ECO:0000256" key="4">
    <source>
        <dbReference type="ARBA" id="ARBA00022989"/>
    </source>
</evidence>
<dbReference type="SUPFAM" id="SSF103473">
    <property type="entry name" value="MFS general substrate transporter"/>
    <property type="match status" value="1"/>
</dbReference>
<gene>
    <name evidence="7" type="ORF">ACFQ38_04100</name>
</gene>
<dbReference type="InterPro" id="IPR011701">
    <property type="entry name" value="MFS"/>
</dbReference>
<dbReference type="PANTHER" id="PTHR23513:SF19">
    <property type="entry name" value="MAJOR FACILITATOR SUPERFAMILY (MFS) PROFILE DOMAIN-CONTAINING PROTEIN"/>
    <property type="match status" value="1"/>
</dbReference>
<dbReference type="PANTHER" id="PTHR23513">
    <property type="entry name" value="INTEGRAL MEMBRANE EFFLUX PROTEIN-RELATED"/>
    <property type="match status" value="1"/>
</dbReference>
<name>A0ABW3TV86_9BACL</name>
<reference evidence="8" key="1">
    <citation type="journal article" date="2019" name="Int. J. Syst. Evol. Microbiol.">
        <title>The Global Catalogue of Microorganisms (GCM) 10K type strain sequencing project: providing services to taxonomists for standard genome sequencing and annotation.</title>
        <authorList>
            <consortium name="The Broad Institute Genomics Platform"/>
            <consortium name="The Broad Institute Genome Sequencing Center for Infectious Disease"/>
            <person name="Wu L."/>
            <person name="Ma J."/>
        </authorList>
    </citation>
    <scope>NUCLEOTIDE SEQUENCE [LARGE SCALE GENOMIC DNA]</scope>
    <source>
        <strain evidence="8">CCUG 53915</strain>
    </source>
</reference>
<protein>
    <submittedName>
        <fullName evidence="7">MFS transporter</fullName>
    </submittedName>
</protein>
<feature type="transmembrane region" description="Helical" evidence="6">
    <location>
        <begin position="370"/>
        <end position="389"/>
    </location>
</feature>
<feature type="transmembrane region" description="Helical" evidence="6">
    <location>
        <begin position="304"/>
        <end position="321"/>
    </location>
</feature>
<evidence type="ECO:0000256" key="3">
    <source>
        <dbReference type="ARBA" id="ARBA00022692"/>
    </source>
</evidence>
<evidence type="ECO:0000256" key="2">
    <source>
        <dbReference type="ARBA" id="ARBA00022475"/>
    </source>
</evidence>
<dbReference type="CDD" id="cd06173">
    <property type="entry name" value="MFS_MefA_like"/>
    <property type="match status" value="1"/>
</dbReference>
<feature type="transmembrane region" description="Helical" evidence="6">
    <location>
        <begin position="281"/>
        <end position="298"/>
    </location>
</feature>
<evidence type="ECO:0000256" key="1">
    <source>
        <dbReference type="ARBA" id="ARBA00004651"/>
    </source>
</evidence>
<evidence type="ECO:0000313" key="7">
    <source>
        <dbReference type="EMBL" id="MFD1204310.1"/>
    </source>
</evidence>
<feature type="transmembrane region" description="Helical" evidence="6">
    <location>
        <begin position="342"/>
        <end position="364"/>
    </location>
</feature>
<evidence type="ECO:0000256" key="5">
    <source>
        <dbReference type="ARBA" id="ARBA00023136"/>
    </source>
</evidence>